<dbReference type="InterPro" id="IPR050445">
    <property type="entry name" value="Bact_polysacc_biosynth/exp"/>
</dbReference>
<dbReference type="Proteomes" id="UP000621307">
    <property type="component" value="Unassembled WGS sequence"/>
</dbReference>
<feature type="compositionally biased region" description="Polar residues" evidence="4">
    <location>
        <begin position="1"/>
        <end position="22"/>
    </location>
</feature>
<dbReference type="Pfam" id="PF10609">
    <property type="entry name" value="ParA"/>
    <property type="match status" value="1"/>
</dbReference>
<dbReference type="Gene3D" id="3.40.50.300">
    <property type="entry name" value="P-loop containing nucleotide triphosphate hydrolases"/>
    <property type="match status" value="1"/>
</dbReference>
<keyword evidence="5" id="KW-0812">Transmembrane</keyword>
<feature type="transmembrane region" description="Helical" evidence="5">
    <location>
        <begin position="54"/>
        <end position="72"/>
    </location>
</feature>
<evidence type="ECO:0000313" key="7">
    <source>
        <dbReference type="Proteomes" id="UP000621307"/>
    </source>
</evidence>
<protein>
    <submittedName>
        <fullName evidence="6">Polysaccharide biosynthesis tyrosine autokinase</fullName>
        <ecNumber evidence="6">2.7.10.2</ecNumber>
    </submittedName>
</protein>
<keyword evidence="6" id="KW-0808">Transferase</keyword>
<dbReference type="GO" id="GO:0004715">
    <property type="term" value="F:non-membrane spanning protein tyrosine kinase activity"/>
    <property type="evidence" value="ECO:0007669"/>
    <property type="project" value="UniProtKB-EC"/>
</dbReference>
<dbReference type="NCBIfam" id="TIGR01007">
    <property type="entry name" value="eps_fam"/>
    <property type="match status" value="1"/>
</dbReference>
<dbReference type="InterPro" id="IPR005702">
    <property type="entry name" value="Wzc-like_C"/>
</dbReference>
<reference evidence="6 7" key="1">
    <citation type="journal article" date="2020" name="ISME J.">
        <title>Comparative genomics reveals insights into cyanobacterial evolution and habitat adaptation.</title>
        <authorList>
            <person name="Chen M.Y."/>
            <person name="Teng W.K."/>
            <person name="Zhao L."/>
            <person name="Hu C.X."/>
            <person name="Zhou Y.K."/>
            <person name="Han B.P."/>
            <person name="Song L.R."/>
            <person name="Shu W.S."/>
        </authorList>
    </citation>
    <scope>NUCLEOTIDE SEQUENCE [LARGE SCALE GENOMIC DNA]</scope>
    <source>
        <strain evidence="6 7">FACHB-3921</strain>
    </source>
</reference>
<feature type="coiled-coil region" evidence="3">
    <location>
        <begin position="329"/>
        <end position="366"/>
    </location>
</feature>
<keyword evidence="3" id="KW-0175">Coiled coil</keyword>
<keyword evidence="5" id="KW-1133">Transmembrane helix</keyword>
<evidence type="ECO:0000256" key="2">
    <source>
        <dbReference type="ARBA" id="ARBA00022840"/>
    </source>
</evidence>
<organism evidence="6 7">
    <name type="scientific">Nostoc parmelioides FACHB-3921</name>
    <dbReference type="NCBI Taxonomy" id="2692909"/>
    <lineage>
        <taxon>Bacteria</taxon>
        <taxon>Bacillati</taxon>
        <taxon>Cyanobacteriota</taxon>
        <taxon>Cyanophyceae</taxon>
        <taxon>Nostocales</taxon>
        <taxon>Nostocaceae</taxon>
        <taxon>Nostoc</taxon>
    </lineage>
</organism>
<keyword evidence="2" id="KW-0067">ATP-binding</keyword>
<evidence type="ECO:0000256" key="1">
    <source>
        <dbReference type="ARBA" id="ARBA00022741"/>
    </source>
</evidence>
<sequence>MNKQSYQTLNSEQNGNSKSFLPQPQPVAVPWGEEKDESFSIRDWLSIVKRRSRVIAGVSILVMTIVAVNVIFRKQPIEYESNFFMLVEPVNDDSEAINIVKETNSSTSKLDYDSQILVLKSPEVMRNTLQELRTSYPDITYPSLLESLTINRVEETKIIETRYRANDPNEVRKVLELISQDYLEYSQERRQTKLRQGIEFIDKQLPSIQERVDQIQQELQFFRQRYDFNSPESKGTALDAQASTLAGTQQSIKLQLTQVRDQLNLLQTEKGKTTVLNNASLYQQLVSQLTQLDTQIATESTLLESNNPRLQTLKEKRSSLLPVLQQEEKRFLDVRAAELRTQLQSLELQSAEIAKISQQLEQQRKQVPILARQYTEIQRKLQFANDSLNRFLSTRETLQIQISQTELGWQLIQPPSEPKLVNSSSRLRNLTIGLFASIVAGLAVALLLEKISNTYNSVLKLKNNINFPLLGNVPFDNEVKALQARTSKSKLAPFKVFNSLLEGSQDSDVAITQEYSSYSTEFLDALRFLYTNIQQIKPKSQLRSLVVSSVMAGDGKSIVAFYLAQTATAMGLRVLLVDANLRQPMIHNLANLKNLWGLSSLLSTNLPVSEVLHKLPTMEQLSLITAGPAPDDPIKLLASEKMRQLMTDFENNYDLVIYDAPHFFGLSDVSVISPYTDGVLMVVRVGKTDASEIEQALDYLKILPLNILGVVSNS</sequence>
<dbReference type="InterPro" id="IPR033756">
    <property type="entry name" value="YlxH/NBP35"/>
</dbReference>
<dbReference type="EMBL" id="JACJQL010000057">
    <property type="protein sequence ID" value="MBD2254568.1"/>
    <property type="molecule type" value="Genomic_DNA"/>
</dbReference>
<keyword evidence="5" id="KW-0472">Membrane</keyword>
<evidence type="ECO:0000313" key="6">
    <source>
        <dbReference type="EMBL" id="MBD2254568.1"/>
    </source>
</evidence>
<dbReference type="CDD" id="cd05387">
    <property type="entry name" value="BY-kinase"/>
    <property type="match status" value="1"/>
</dbReference>
<accession>A0ABR8BKY8</accession>
<dbReference type="InterPro" id="IPR027417">
    <property type="entry name" value="P-loop_NTPase"/>
</dbReference>
<dbReference type="RefSeq" id="WP_190570806.1">
    <property type="nucleotide sequence ID" value="NZ_JACJQL010000057.1"/>
</dbReference>
<dbReference type="PANTHER" id="PTHR32309">
    <property type="entry name" value="TYROSINE-PROTEIN KINASE"/>
    <property type="match status" value="1"/>
</dbReference>
<feature type="coiled-coil region" evidence="3">
    <location>
        <begin position="198"/>
        <end position="225"/>
    </location>
</feature>
<name>A0ABR8BKY8_9NOSO</name>
<gene>
    <name evidence="6" type="ORF">H6G14_25330</name>
</gene>
<dbReference type="EC" id="2.7.10.2" evidence="6"/>
<dbReference type="SUPFAM" id="SSF52540">
    <property type="entry name" value="P-loop containing nucleoside triphosphate hydrolases"/>
    <property type="match status" value="1"/>
</dbReference>
<evidence type="ECO:0000256" key="4">
    <source>
        <dbReference type="SAM" id="MobiDB-lite"/>
    </source>
</evidence>
<evidence type="ECO:0000256" key="5">
    <source>
        <dbReference type="SAM" id="Phobius"/>
    </source>
</evidence>
<feature type="region of interest" description="Disordered" evidence="4">
    <location>
        <begin position="1"/>
        <end position="23"/>
    </location>
</feature>
<comment type="caution">
    <text evidence="6">The sequence shown here is derived from an EMBL/GenBank/DDBJ whole genome shotgun (WGS) entry which is preliminary data.</text>
</comment>
<keyword evidence="1" id="KW-0547">Nucleotide-binding</keyword>
<proteinExistence type="predicted"/>
<dbReference type="PANTHER" id="PTHR32309:SF13">
    <property type="entry name" value="FERRIC ENTEROBACTIN TRANSPORT PROTEIN FEPE"/>
    <property type="match status" value="1"/>
</dbReference>
<evidence type="ECO:0000256" key="3">
    <source>
        <dbReference type="SAM" id="Coils"/>
    </source>
</evidence>
<keyword evidence="7" id="KW-1185">Reference proteome</keyword>